<dbReference type="OrthoDB" id="3790173at2759"/>
<sequence length="288" mass="32381">MGQRSVSCIRLYRPDGRRQKKNWLRYCVAEGIDIRNADGKSLGIHQNTRHIDEARNSTGYAVRSVTLPLCMIVLSLTENPRLNELWEAETGPIVNDNLNPLFFKGRQPPLPTVVGTIEPSHRRAIQELLPVEPGDMLWLLDHFFSELYSNGGPIDFIDSKDARTGSVWSDIKEFVTNSRCDAPEVANGKYKFCSSDKYSRHPHMQTLSAILRSSQQGTVEKQGATAMVIACLEVLREPMTKTKKSLRLRNGRTTSRLIVTIGSERPVGVVVGIEQTFEDARVESTRVE</sequence>
<reference evidence="1" key="1">
    <citation type="journal article" date="2020" name="Stud. Mycol.">
        <title>101 Dothideomycetes genomes: a test case for predicting lifestyles and emergence of pathogens.</title>
        <authorList>
            <person name="Haridas S."/>
            <person name="Albert R."/>
            <person name="Binder M."/>
            <person name="Bloem J."/>
            <person name="Labutti K."/>
            <person name="Salamov A."/>
            <person name="Andreopoulos B."/>
            <person name="Baker S."/>
            <person name="Barry K."/>
            <person name="Bills G."/>
            <person name="Bluhm B."/>
            <person name="Cannon C."/>
            <person name="Castanera R."/>
            <person name="Culley D."/>
            <person name="Daum C."/>
            <person name="Ezra D."/>
            <person name="Gonzalez J."/>
            <person name="Henrissat B."/>
            <person name="Kuo A."/>
            <person name="Liang C."/>
            <person name="Lipzen A."/>
            <person name="Lutzoni F."/>
            <person name="Magnuson J."/>
            <person name="Mondo S."/>
            <person name="Nolan M."/>
            <person name="Ohm R."/>
            <person name="Pangilinan J."/>
            <person name="Park H.-J."/>
            <person name="Ramirez L."/>
            <person name="Alfaro M."/>
            <person name="Sun H."/>
            <person name="Tritt A."/>
            <person name="Yoshinaga Y."/>
            <person name="Zwiers L.-H."/>
            <person name="Turgeon B."/>
            <person name="Goodwin S."/>
            <person name="Spatafora J."/>
            <person name="Crous P."/>
            <person name="Grigoriev I."/>
        </authorList>
    </citation>
    <scope>NUCLEOTIDE SEQUENCE</scope>
    <source>
        <strain evidence="1">CBS 123094</strain>
    </source>
</reference>
<dbReference type="EMBL" id="ML977617">
    <property type="protein sequence ID" value="KAF1997086.1"/>
    <property type="molecule type" value="Genomic_DNA"/>
</dbReference>
<accession>A0A6A5WHD2</accession>
<dbReference type="AlphaFoldDB" id="A0A6A5WHD2"/>
<protein>
    <submittedName>
        <fullName evidence="1">Uncharacterized protein</fullName>
    </submittedName>
</protein>
<evidence type="ECO:0000313" key="1">
    <source>
        <dbReference type="EMBL" id="KAF1997086.1"/>
    </source>
</evidence>
<gene>
    <name evidence="1" type="ORF">P154DRAFT_565580</name>
</gene>
<evidence type="ECO:0000313" key="2">
    <source>
        <dbReference type="Proteomes" id="UP000799779"/>
    </source>
</evidence>
<name>A0A6A5WHD2_9PLEO</name>
<proteinExistence type="predicted"/>
<organism evidence="1 2">
    <name type="scientific">Amniculicola lignicola CBS 123094</name>
    <dbReference type="NCBI Taxonomy" id="1392246"/>
    <lineage>
        <taxon>Eukaryota</taxon>
        <taxon>Fungi</taxon>
        <taxon>Dikarya</taxon>
        <taxon>Ascomycota</taxon>
        <taxon>Pezizomycotina</taxon>
        <taxon>Dothideomycetes</taxon>
        <taxon>Pleosporomycetidae</taxon>
        <taxon>Pleosporales</taxon>
        <taxon>Amniculicolaceae</taxon>
        <taxon>Amniculicola</taxon>
    </lineage>
</organism>
<keyword evidence="2" id="KW-1185">Reference proteome</keyword>
<dbReference type="Proteomes" id="UP000799779">
    <property type="component" value="Unassembled WGS sequence"/>
</dbReference>